<feature type="transmembrane region" description="Helical" evidence="1">
    <location>
        <begin position="174"/>
        <end position="195"/>
    </location>
</feature>
<dbReference type="InterPro" id="IPR011672">
    <property type="entry name" value="DUF1614"/>
</dbReference>
<keyword evidence="1" id="KW-0812">Transmembrane</keyword>
<organism evidence="2">
    <name type="scientific">Candidatus Methanosuratincola petrocarbonis</name>
    <name type="common">ex Vanwonterghem et al. 2016</name>
    <dbReference type="NCBI Taxonomy" id="1867261"/>
    <lineage>
        <taxon>Archaea</taxon>
        <taxon>Thermoproteota</taxon>
        <taxon>Methanosuratincolia</taxon>
        <taxon>Candidatus Methanomethylicales</taxon>
        <taxon>Candidatus Methanomethylicaceae</taxon>
        <taxon>Candidatus Methanosuratincola (ex Vanwonterghem et al. 2016)</taxon>
    </lineage>
</organism>
<feature type="transmembrane region" description="Helical" evidence="1">
    <location>
        <begin position="340"/>
        <end position="361"/>
    </location>
</feature>
<feature type="transmembrane region" description="Helical" evidence="1">
    <location>
        <begin position="309"/>
        <end position="328"/>
    </location>
</feature>
<dbReference type="AlphaFoldDB" id="A0A7J3UZU7"/>
<gene>
    <name evidence="2" type="ORF">ENL91_01150</name>
</gene>
<feature type="transmembrane region" description="Helical" evidence="1">
    <location>
        <begin position="137"/>
        <end position="162"/>
    </location>
</feature>
<keyword evidence="1" id="KW-0472">Membrane</keyword>
<reference evidence="2" key="1">
    <citation type="journal article" date="2020" name="mSystems">
        <title>Genome- and Community-Level Interaction Insights into Carbon Utilization and Element Cycling Functions of Hydrothermarchaeota in Hydrothermal Sediment.</title>
        <authorList>
            <person name="Zhou Z."/>
            <person name="Liu Y."/>
            <person name="Xu W."/>
            <person name="Pan J."/>
            <person name="Luo Z.H."/>
            <person name="Li M."/>
        </authorList>
    </citation>
    <scope>NUCLEOTIDE SEQUENCE [LARGE SCALE GENOMIC DNA]</scope>
    <source>
        <strain evidence="2">SpSt-1038</strain>
    </source>
</reference>
<sequence>MKTSWGPRSSSTSLILCPVSTPWEMTTSGIRADAFETQVPRPVTIPMANRPLSILSPVISSYTYALVVPGAITTVPSAIARLTWGSEETPLPISLFASGGVSVTRILWLSMIMTSPSKKLYVFARYLHKVVLMSRQAFVLPTIGVVLLAFFFLIIILAPLMILGLVGQALKNYGLGWGSFLTFLLLSLAGSSINIPIWRSRVASAAPTVRYVYFFGIPYPVPTVERRVLESVLSINLGGAIMPIILSAYLLLANPGAAAPALVSTVVVSLVVYFIAKPVSGVGIVTPMFIPPLVAAVSALAFGGQYSVVVAYAGGTIGTLIGADLLHLKDIRSMGAGNMSIGGAGTFDGIFLTGLLAVMLAF</sequence>
<accession>A0A7J3UZU7</accession>
<keyword evidence="1" id="KW-1133">Transmembrane helix</keyword>
<comment type="caution">
    <text evidence="2">The sequence shown here is derived from an EMBL/GenBank/DDBJ whole genome shotgun (WGS) entry which is preliminary data.</text>
</comment>
<name>A0A7J3UZU7_9CREN</name>
<proteinExistence type="predicted"/>
<feature type="transmembrane region" description="Helical" evidence="1">
    <location>
        <begin position="282"/>
        <end position="303"/>
    </location>
</feature>
<feature type="transmembrane region" description="Helical" evidence="1">
    <location>
        <begin position="257"/>
        <end position="275"/>
    </location>
</feature>
<evidence type="ECO:0000256" key="1">
    <source>
        <dbReference type="SAM" id="Phobius"/>
    </source>
</evidence>
<feature type="transmembrane region" description="Helical" evidence="1">
    <location>
        <begin position="54"/>
        <end position="73"/>
    </location>
</feature>
<dbReference type="EMBL" id="DRVT01000015">
    <property type="protein sequence ID" value="HHI48760.1"/>
    <property type="molecule type" value="Genomic_DNA"/>
</dbReference>
<evidence type="ECO:0000313" key="2">
    <source>
        <dbReference type="EMBL" id="HHI48760.1"/>
    </source>
</evidence>
<dbReference type="Pfam" id="PF07758">
    <property type="entry name" value="DUF1614"/>
    <property type="match status" value="1"/>
</dbReference>
<protein>
    <submittedName>
        <fullName evidence="2">DUF1614 domain-containing protein</fullName>
    </submittedName>
</protein>
<feature type="transmembrane region" description="Helical" evidence="1">
    <location>
        <begin position="93"/>
        <end position="116"/>
    </location>
</feature>
<feature type="transmembrane region" description="Helical" evidence="1">
    <location>
        <begin position="232"/>
        <end position="251"/>
    </location>
</feature>